<organism evidence="1 2">
    <name type="scientific">Bacillus cereus (strain ZK / E33L)</name>
    <dbReference type="NCBI Taxonomy" id="288681"/>
    <lineage>
        <taxon>Bacteria</taxon>
        <taxon>Bacillati</taxon>
        <taxon>Bacillota</taxon>
        <taxon>Bacilli</taxon>
        <taxon>Bacillales</taxon>
        <taxon>Bacillaceae</taxon>
        <taxon>Bacillus</taxon>
        <taxon>Bacillus cereus group</taxon>
    </lineage>
</organism>
<evidence type="ECO:0000313" key="1">
    <source>
        <dbReference type="EMBL" id="AAU16815.1"/>
    </source>
</evidence>
<name>Q636Y3_BACCZ</name>
<accession>Q636Y3</accession>
<dbReference type="Proteomes" id="UP000002612">
    <property type="component" value="Chromosome"/>
</dbReference>
<dbReference type="EMBL" id="CP000001">
    <property type="protein sequence ID" value="AAU16815.1"/>
    <property type="molecule type" value="Genomic_DNA"/>
</dbReference>
<dbReference type="AlphaFoldDB" id="Q636Y3"/>
<sequence length="93" mass="11291">MTEMKTIVRDGSMPIALNRNLGTRYLRDKRLSELLKRCRRLENEGFDYLFPIRKVLETIKHRNDENPHLFKGCLVMDRDRGFYYEVVMRKVKR</sequence>
<gene>
    <name evidence="1" type="ordered locus">BCE33L3451</name>
</gene>
<proteinExistence type="predicted"/>
<dbReference type="KEGG" id="bcz:BCE33L3451"/>
<reference evidence="2" key="1">
    <citation type="journal article" date="2006" name="J. Bacteriol.">
        <title>Pathogenomic sequence analysis of Bacillus cereus and Bacillus thuringiensis isolates closely related to Bacillus anthracis.</title>
        <authorList>
            <person name="Han C.S."/>
            <person name="Xie G."/>
            <person name="Challacombe J.F."/>
            <person name="Altherr M.R."/>
            <person name="Bhotika S.S."/>
            <person name="Brown N."/>
            <person name="Bruce D."/>
            <person name="Campbell C.S."/>
            <person name="Campbell M.L."/>
            <person name="Chen J."/>
            <person name="Chertkov O."/>
            <person name="Cleland C."/>
            <person name="Dimitrijevic M."/>
            <person name="Doggett N.A."/>
            <person name="Fawcett J.J."/>
            <person name="Glavina T."/>
            <person name="Goodwin L.A."/>
            <person name="Green L.D."/>
            <person name="Hill K.K."/>
            <person name="Hitchcock P."/>
            <person name="Jackson P.J."/>
            <person name="Keim P."/>
            <person name="Kewalramani A.R."/>
            <person name="Longmire J."/>
            <person name="Lucas S."/>
            <person name="Malfatti S."/>
            <person name="McMurry K."/>
            <person name="Meincke L.J."/>
            <person name="Misra M."/>
            <person name="Moseman B.L."/>
            <person name="Mundt M."/>
            <person name="Munk A.C."/>
            <person name="Okinaka R.T."/>
            <person name="Parson-Quintana B."/>
            <person name="Reilly L.P."/>
            <person name="Richardson P."/>
            <person name="Robinson D.L."/>
            <person name="Rubin E."/>
            <person name="Saunders E."/>
            <person name="Tapia R."/>
            <person name="Tesmer J.G."/>
            <person name="Thayer N."/>
            <person name="Thompson L.S."/>
            <person name="Tice H."/>
            <person name="Ticknor L.O."/>
            <person name="Wills P.L."/>
            <person name="Brettin T.S."/>
            <person name="Gilna P."/>
        </authorList>
    </citation>
    <scope>NUCLEOTIDE SEQUENCE [LARGE SCALE GENOMIC DNA]</scope>
    <source>
        <strain evidence="2">ZK / E33L</strain>
    </source>
</reference>
<protein>
    <submittedName>
        <fullName evidence="1">Group-specific protein</fullName>
    </submittedName>
</protein>
<evidence type="ECO:0000313" key="2">
    <source>
        <dbReference type="Proteomes" id="UP000002612"/>
    </source>
</evidence>